<evidence type="ECO:0000313" key="16">
    <source>
        <dbReference type="Proteomes" id="UP000623129"/>
    </source>
</evidence>
<reference evidence="15" key="1">
    <citation type="submission" date="2020-01" db="EMBL/GenBank/DDBJ databases">
        <title>Genome sequence of Kobresia littledalei, the first chromosome-level genome in the family Cyperaceae.</title>
        <authorList>
            <person name="Qu G."/>
        </authorList>
    </citation>
    <scope>NUCLEOTIDE SEQUENCE</scope>
    <source>
        <strain evidence="15">C.B.Clarke</strain>
        <tissue evidence="15">Leaf</tissue>
    </source>
</reference>
<evidence type="ECO:0000256" key="5">
    <source>
        <dbReference type="ARBA" id="ARBA00022692"/>
    </source>
</evidence>
<dbReference type="OrthoDB" id="1372046at2759"/>
<evidence type="ECO:0000256" key="3">
    <source>
        <dbReference type="ARBA" id="ARBA00010617"/>
    </source>
</evidence>
<dbReference type="PANTHER" id="PTHR24286:SF11">
    <property type="entry name" value="CYTOCHROME P450, FAMILY 87, SUBFAMILY A, POLYPEPTIDE 2"/>
    <property type="match status" value="1"/>
</dbReference>
<evidence type="ECO:0000256" key="4">
    <source>
        <dbReference type="ARBA" id="ARBA00022617"/>
    </source>
</evidence>
<dbReference type="Proteomes" id="UP000623129">
    <property type="component" value="Unassembled WGS sequence"/>
</dbReference>
<evidence type="ECO:0000256" key="6">
    <source>
        <dbReference type="ARBA" id="ARBA00022723"/>
    </source>
</evidence>
<comment type="cofactor">
    <cofactor evidence="1 12">
        <name>heme</name>
        <dbReference type="ChEBI" id="CHEBI:30413"/>
    </cofactor>
</comment>
<evidence type="ECO:0000256" key="13">
    <source>
        <dbReference type="RuleBase" id="RU000461"/>
    </source>
</evidence>
<proteinExistence type="inferred from homology"/>
<keyword evidence="11 14" id="KW-0472">Membrane</keyword>
<evidence type="ECO:0000256" key="14">
    <source>
        <dbReference type="SAM" id="Phobius"/>
    </source>
</evidence>
<feature type="transmembrane region" description="Helical" evidence="14">
    <location>
        <begin position="14"/>
        <end position="35"/>
    </location>
</feature>
<evidence type="ECO:0000256" key="10">
    <source>
        <dbReference type="ARBA" id="ARBA00023033"/>
    </source>
</evidence>
<dbReference type="GO" id="GO:0010268">
    <property type="term" value="P:brassinosteroid homeostasis"/>
    <property type="evidence" value="ECO:0007669"/>
    <property type="project" value="TreeGrafter"/>
</dbReference>
<evidence type="ECO:0000256" key="11">
    <source>
        <dbReference type="ARBA" id="ARBA00023136"/>
    </source>
</evidence>
<dbReference type="EMBL" id="SWLB01000025">
    <property type="protein sequence ID" value="KAF3322474.1"/>
    <property type="molecule type" value="Genomic_DNA"/>
</dbReference>
<sequence>MNIVATINTVEVNVMPYIGICIATVITIWVSNWIYRWRNPKCNSGVLPPGSMGLPFLGETPQFFRPNRTCDVSPFIKEREKRYGPIFKTNLIGRPVVAITDPELVYYVLKQEGKLFESWYPDTFTEVFGRNNVGSLHGFMYKYLKTLILRLYGPENLKSVFLPDIEKSCHTTFQSWSSQPCFDLKEALSVMIFDITAKRLISYDPSGSVENLRGCFVAFIRGLISYPFDIPGTAYHQCLQGRKRAMKVLKRMLKERMSAADRQCEDFFDLVIDELKKERSLMTEPIALDLMFVLLFASYETTSLTLTLAMKFLSDNPKIVQELTEEHEAIIRNRKDPDSGVTWAEYKSMTLTSQVVYEAVRLANIVPVMFRKSLQDSEVGGYTIPEGWAVMLSAPSVHINPEIYEDPLVFNPWRWKVKPDMTGGTKQYMAFGGGLRFCVGADFSRVFMALFLHNLVTKYRWKAVRGGNIVRTPGLGFPDGFHIQLFPKE</sequence>
<evidence type="ECO:0000256" key="2">
    <source>
        <dbReference type="ARBA" id="ARBA00004370"/>
    </source>
</evidence>
<dbReference type="InterPro" id="IPR017972">
    <property type="entry name" value="Cyt_P450_CS"/>
</dbReference>
<evidence type="ECO:0000256" key="1">
    <source>
        <dbReference type="ARBA" id="ARBA00001971"/>
    </source>
</evidence>
<dbReference type="InterPro" id="IPR001128">
    <property type="entry name" value="Cyt_P450"/>
</dbReference>
<evidence type="ECO:0000256" key="12">
    <source>
        <dbReference type="PIRSR" id="PIRSR602401-1"/>
    </source>
</evidence>
<dbReference type="PROSITE" id="PS00086">
    <property type="entry name" value="CYTOCHROME_P450"/>
    <property type="match status" value="1"/>
</dbReference>
<dbReference type="GO" id="GO:0005506">
    <property type="term" value="F:iron ion binding"/>
    <property type="evidence" value="ECO:0007669"/>
    <property type="project" value="InterPro"/>
</dbReference>
<dbReference type="PRINTS" id="PR00463">
    <property type="entry name" value="EP450I"/>
</dbReference>
<evidence type="ECO:0000256" key="8">
    <source>
        <dbReference type="ARBA" id="ARBA00023002"/>
    </source>
</evidence>
<dbReference type="SUPFAM" id="SSF48264">
    <property type="entry name" value="Cytochrome P450"/>
    <property type="match status" value="1"/>
</dbReference>
<organism evidence="15 16">
    <name type="scientific">Carex littledalei</name>
    <dbReference type="NCBI Taxonomy" id="544730"/>
    <lineage>
        <taxon>Eukaryota</taxon>
        <taxon>Viridiplantae</taxon>
        <taxon>Streptophyta</taxon>
        <taxon>Embryophyta</taxon>
        <taxon>Tracheophyta</taxon>
        <taxon>Spermatophyta</taxon>
        <taxon>Magnoliopsida</taxon>
        <taxon>Liliopsida</taxon>
        <taxon>Poales</taxon>
        <taxon>Cyperaceae</taxon>
        <taxon>Cyperoideae</taxon>
        <taxon>Cariceae</taxon>
        <taxon>Carex</taxon>
        <taxon>Carex subgen. Euthyceras</taxon>
    </lineage>
</organism>
<evidence type="ECO:0000313" key="15">
    <source>
        <dbReference type="EMBL" id="KAF3322474.1"/>
    </source>
</evidence>
<comment type="similarity">
    <text evidence="3 13">Belongs to the cytochrome P450 family.</text>
</comment>
<keyword evidence="9 12" id="KW-0408">Iron</keyword>
<dbReference type="PANTHER" id="PTHR24286">
    <property type="entry name" value="CYTOCHROME P450 26"/>
    <property type="match status" value="1"/>
</dbReference>
<keyword evidence="4 12" id="KW-0349">Heme</keyword>
<dbReference type="InterPro" id="IPR036396">
    <property type="entry name" value="Cyt_P450_sf"/>
</dbReference>
<dbReference type="Gene3D" id="1.10.630.10">
    <property type="entry name" value="Cytochrome P450"/>
    <property type="match status" value="1"/>
</dbReference>
<dbReference type="GO" id="GO:0004497">
    <property type="term" value="F:monooxygenase activity"/>
    <property type="evidence" value="ECO:0007669"/>
    <property type="project" value="UniProtKB-KW"/>
</dbReference>
<dbReference type="GO" id="GO:0016020">
    <property type="term" value="C:membrane"/>
    <property type="evidence" value="ECO:0007669"/>
    <property type="project" value="UniProtKB-SubCell"/>
</dbReference>
<feature type="binding site" description="axial binding residue" evidence="12">
    <location>
        <position position="438"/>
    </location>
    <ligand>
        <name>heme</name>
        <dbReference type="ChEBI" id="CHEBI:30413"/>
    </ligand>
    <ligandPart>
        <name>Fe</name>
        <dbReference type="ChEBI" id="CHEBI:18248"/>
    </ligandPart>
</feature>
<dbReference type="CDD" id="cd11043">
    <property type="entry name" value="CYP90-like"/>
    <property type="match status" value="1"/>
</dbReference>
<dbReference type="InterPro" id="IPR002401">
    <property type="entry name" value="Cyt_P450_E_grp-I"/>
</dbReference>
<dbReference type="GO" id="GO:0016125">
    <property type="term" value="P:sterol metabolic process"/>
    <property type="evidence" value="ECO:0007669"/>
    <property type="project" value="TreeGrafter"/>
</dbReference>
<evidence type="ECO:0000256" key="7">
    <source>
        <dbReference type="ARBA" id="ARBA00022989"/>
    </source>
</evidence>
<keyword evidence="6 12" id="KW-0479">Metal-binding</keyword>
<dbReference type="Pfam" id="PF00067">
    <property type="entry name" value="p450"/>
    <property type="match status" value="1"/>
</dbReference>
<keyword evidence="7 14" id="KW-1133">Transmembrane helix</keyword>
<dbReference type="GO" id="GO:0016705">
    <property type="term" value="F:oxidoreductase activity, acting on paired donors, with incorporation or reduction of molecular oxygen"/>
    <property type="evidence" value="ECO:0007669"/>
    <property type="project" value="InterPro"/>
</dbReference>
<gene>
    <name evidence="15" type="ORF">FCM35_KLT13615</name>
</gene>
<dbReference type="FunFam" id="1.10.630.10:FF:000020">
    <property type="entry name" value="Cytochrome P450 family protein"/>
    <property type="match status" value="1"/>
</dbReference>
<dbReference type="AlphaFoldDB" id="A0A833QP48"/>
<protein>
    <submittedName>
        <fullName evidence="15">Cytochrome P450 87A3</fullName>
    </submittedName>
</protein>
<dbReference type="PRINTS" id="PR00385">
    <property type="entry name" value="P450"/>
</dbReference>
<evidence type="ECO:0000256" key="9">
    <source>
        <dbReference type="ARBA" id="ARBA00023004"/>
    </source>
</evidence>
<keyword evidence="16" id="KW-1185">Reference proteome</keyword>
<keyword evidence="8 13" id="KW-0560">Oxidoreductase</keyword>
<comment type="caution">
    <text evidence="15">The sequence shown here is derived from an EMBL/GenBank/DDBJ whole genome shotgun (WGS) entry which is preliminary data.</text>
</comment>
<keyword evidence="10 13" id="KW-0503">Monooxygenase</keyword>
<dbReference type="GO" id="GO:0020037">
    <property type="term" value="F:heme binding"/>
    <property type="evidence" value="ECO:0007669"/>
    <property type="project" value="InterPro"/>
</dbReference>
<accession>A0A833QP48</accession>
<keyword evidence="5 14" id="KW-0812">Transmembrane</keyword>
<dbReference type="GO" id="GO:0016132">
    <property type="term" value="P:brassinosteroid biosynthetic process"/>
    <property type="evidence" value="ECO:0007669"/>
    <property type="project" value="TreeGrafter"/>
</dbReference>
<comment type="subcellular location">
    <subcellularLocation>
        <location evidence="2">Membrane</location>
    </subcellularLocation>
</comment>
<name>A0A833QP48_9POAL</name>